<dbReference type="Proteomes" id="UP000620874">
    <property type="component" value="Unassembled WGS sequence"/>
</dbReference>
<comment type="caution">
    <text evidence="1">The sequence shown here is derived from an EMBL/GenBank/DDBJ whole genome shotgun (WGS) entry which is preliminary data.</text>
</comment>
<dbReference type="EMBL" id="JACSPP010000011">
    <property type="protein sequence ID" value="MBD8039909.1"/>
    <property type="molecule type" value="Genomic_DNA"/>
</dbReference>
<evidence type="ECO:0000313" key="2">
    <source>
        <dbReference type="Proteomes" id="UP000620874"/>
    </source>
</evidence>
<sequence>MPTLYVISPPREIFEGIRPEVRQHIVMLPDFLRYPSGRFKGITRSLLAGRIPLPKRILYYWFPKKYFDRIIHAEAGDAILIYEACNVRVLRAIRPYLPEGVPCYIYYCNPVGTTFRRPAEELQAIRVLGYRLTSFDPCEAERYGMAYTGQYFRYPEHQPDNIDSDCFFCGLPKDRAGTLQRLRTRLEAEGLTCDFVIPHTPAEKLTYPQYLDRLARTRCVIDISQKGQTGLTRRPLEALFYGKKLLTDNPEIARYDFYRPQNVFILGKDPEEQLRAFIESPLAEVPETVRAAYDVNEWIRHYLP</sequence>
<evidence type="ECO:0000313" key="1">
    <source>
        <dbReference type="EMBL" id="MBD8039909.1"/>
    </source>
</evidence>
<proteinExistence type="predicted"/>
<reference evidence="1 2" key="1">
    <citation type="submission" date="2020-08" db="EMBL/GenBank/DDBJ databases">
        <title>A Genomic Blueprint of the Chicken Gut Microbiome.</title>
        <authorList>
            <person name="Gilroy R."/>
            <person name="Ravi A."/>
            <person name="Getino M."/>
            <person name="Pursley I."/>
            <person name="Horton D.L."/>
            <person name="Alikhan N.-F."/>
            <person name="Baker D."/>
            <person name="Gharbi K."/>
            <person name="Hall N."/>
            <person name="Watson M."/>
            <person name="Adriaenssens E.M."/>
            <person name="Foster-Nyarko E."/>
            <person name="Jarju S."/>
            <person name="Secka A."/>
            <person name="Antonio M."/>
            <person name="Oren A."/>
            <person name="Chaudhuri R."/>
            <person name="La Ragione R.M."/>
            <person name="Hildebrand F."/>
            <person name="Pallen M.J."/>
        </authorList>
    </citation>
    <scope>NUCLEOTIDE SEQUENCE [LARGE SCALE GENOMIC DNA]</scope>
    <source>
        <strain evidence="1 2">Sa1CVN1</strain>
    </source>
</reference>
<evidence type="ECO:0008006" key="3">
    <source>
        <dbReference type="Google" id="ProtNLM"/>
    </source>
</evidence>
<keyword evidence="2" id="KW-1185">Reference proteome</keyword>
<name>A0ABR8Y7A6_9BACT</name>
<organism evidence="1 2">
    <name type="scientific">Phocaeicola intestinalis</name>
    <dbReference type="NCBI Taxonomy" id="2762212"/>
    <lineage>
        <taxon>Bacteria</taxon>
        <taxon>Pseudomonadati</taxon>
        <taxon>Bacteroidota</taxon>
        <taxon>Bacteroidia</taxon>
        <taxon>Bacteroidales</taxon>
        <taxon>Bacteroidaceae</taxon>
        <taxon>Phocaeicola</taxon>
    </lineage>
</organism>
<gene>
    <name evidence="1" type="ORF">H9625_05495</name>
</gene>
<accession>A0ABR8Y7A6</accession>
<dbReference type="RefSeq" id="WP_191763338.1">
    <property type="nucleotide sequence ID" value="NZ_JACSPP010000011.1"/>
</dbReference>
<protein>
    <recommendedName>
        <fullName evidence="3">Glycosyltransferase family 1 protein</fullName>
    </recommendedName>
</protein>